<accession>A0A1B1PEF9</accession>
<dbReference type="SUPFAM" id="SSF54171">
    <property type="entry name" value="DNA-binding domain"/>
    <property type="match status" value="1"/>
</dbReference>
<gene>
    <name evidence="6" type="ORF">BI050_gp06</name>
</gene>
<feature type="compositionally biased region" description="Polar residues" evidence="4">
    <location>
        <begin position="95"/>
        <end position="106"/>
    </location>
</feature>
<dbReference type="GeneID" id="29080722"/>
<keyword evidence="6" id="KW-0378">Hydrolase</keyword>
<sequence>MFNLLSKMLHYNPATGELTRLRTSGGQLAGTIAGSTNKAGYTQVGVAGKLVYAHRIVWMLYYGEQPPAFIDHIDGDKSNNSIANLRAASKRENAHNQPKTAANTSGFKGVSRARGRYQAQIRINSKHHHLGYYDTPEDAALAYEQVAKDTHGEFYHEPAHS</sequence>
<proteinExistence type="predicted"/>
<dbReference type="GO" id="GO:0004519">
    <property type="term" value="F:endonuclease activity"/>
    <property type="evidence" value="ECO:0007669"/>
    <property type="project" value="UniProtKB-KW"/>
</dbReference>
<keyword evidence="2" id="KW-0238">DNA-binding</keyword>
<dbReference type="GO" id="GO:0003700">
    <property type="term" value="F:DNA-binding transcription factor activity"/>
    <property type="evidence" value="ECO:0007669"/>
    <property type="project" value="InterPro"/>
</dbReference>
<feature type="region of interest" description="Disordered" evidence="4">
    <location>
        <begin position="90"/>
        <end position="109"/>
    </location>
</feature>
<dbReference type="InterPro" id="IPR003615">
    <property type="entry name" value="HNH_nuc"/>
</dbReference>
<organism evidence="6 7">
    <name type="scientific">Pectobacterium phage PP90</name>
    <dbReference type="NCBI Taxonomy" id="1873959"/>
    <lineage>
        <taxon>Viruses</taxon>
        <taxon>Duplodnaviria</taxon>
        <taxon>Heunggongvirae</taxon>
        <taxon>Uroviricota</taxon>
        <taxon>Caudoviricetes</taxon>
        <taxon>Autographivirales</taxon>
        <taxon>Autoscriptoviridae</taxon>
        <taxon>Corkvirinae</taxon>
        <taxon>Phimunavirus</taxon>
        <taxon>Phimunavirus PP90</taxon>
    </lineage>
</organism>
<keyword evidence="6" id="KW-0255">Endonuclease</keyword>
<dbReference type="Pfam" id="PF13392">
    <property type="entry name" value="HNH_3"/>
    <property type="match status" value="1"/>
</dbReference>
<dbReference type="OrthoDB" id="21336at10239"/>
<dbReference type="SUPFAM" id="SSF54060">
    <property type="entry name" value="His-Me finger endonucleases"/>
    <property type="match status" value="1"/>
</dbReference>
<dbReference type="InterPro" id="IPR001471">
    <property type="entry name" value="AP2/ERF_dom"/>
</dbReference>
<dbReference type="InterPro" id="IPR044925">
    <property type="entry name" value="His-Me_finger_sf"/>
</dbReference>
<dbReference type="Proteomes" id="UP000203143">
    <property type="component" value="Segment"/>
</dbReference>
<evidence type="ECO:0000256" key="1">
    <source>
        <dbReference type="ARBA" id="ARBA00023015"/>
    </source>
</evidence>
<evidence type="ECO:0000259" key="5">
    <source>
        <dbReference type="PROSITE" id="PS51032"/>
    </source>
</evidence>
<dbReference type="SMART" id="SM00380">
    <property type="entry name" value="AP2"/>
    <property type="match status" value="1"/>
</dbReference>
<dbReference type="PROSITE" id="PS51032">
    <property type="entry name" value="AP2_ERF"/>
    <property type="match status" value="1"/>
</dbReference>
<keyword evidence="7" id="KW-1185">Reference proteome</keyword>
<evidence type="ECO:0000256" key="3">
    <source>
        <dbReference type="ARBA" id="ARBA00023163"/>
    </source>
</evidence>
<keyword evidence="1" id="KW-0805">Transcription regulation</keyword>
<evidence type="ECO:0000313" key="7">
    <source>
        <dbReference type="Proteomes" id="UP000203143"/>
    </source>
</evidence>
<dbReference type="InterPro" id="IPR016177">
    <property type="entry name" value="DNA-bd_dom_sf"/>
</dbReference>
<protein>
    <submittedName>
        <fullName evidence="6">HNH homing endonuclease</fullName>
    </submittedName>
</protein>
<dbReference type="RefSeq" id="YP_009289610.1">
    <property type="nucleotide sequence ID" value="NC_031096.1"/>
</dbReference>
<dbReference type="Gene3D" id="3.90.75.20">
    <property type="match status" value="1"/>
</dbReference>
<reference evidence="7" key="1">
    <citation type="submission" date="2016-05" db="EMBL/GenBank/DDBJ databases">
        <authorList>
            <person name="Shneider M.M."/>
            <person name="Kabanova A.P."/>
            <person name="Vo T.N.H."/>
            <person name="Samarov N.I."/>
            <person name="Miroshnikov K.K."/>
            <person name="Korzhenkov A.A."/>
            <person name="Karandashov V.E."/>
            <person name="Toschakov S.V."/>
            <person name="Ignatov A.N."/>
            <person name="Miroshnikov K.A."/>
        </authorList>
    </citation>
    <scope>NUCLEOTIDE SEQUENCE [LARGE SCALE GENOMIC DNA]</scope>
</reference>
<evidence type="ECO:0000256" key="4">
    <source>
        <dbReference type="SAM" id="MobiDB-lite"/>
    </source>
</evidence>
<dbReference type="GO" id="GO:0003677">
    <property type="term" value="F:DNA binding"/>
    <property type="evidence" value="ECO:0007669"/>
    <property type="project" value="UniProtKB-KW"/>
</dbReference>
<feature type="domain" description="AP2/ERF" evidence="5">
    <location>
        <begin position="106"/>
        <end position="161"/>
    </location>
</feature>
<dbReference type="InterPro" id="IPR036955">
    <property type="entry name" value="AP2/ERF_dom_sf"/>
</dbReference>
<keyword evidence="3" id="KW-0804">Transcription</keyword>
<evidence type="ECO:0000256" key="2">
    <source>
        <dbReference type="ARBA" id="ARBA00023125"/>
    </source>
</evidence>
<evidence type="ECO:0000313" key="6">
    <source>
        <dbReference type="EMBL" id="ANT45363.1"/>
    </source>
</evidence>
<dbReference type="Gene3D" id="3.30.730.10">
    <property type="entry name" value="AP2/ERF domain"/>
    <property type="match status" value="1"/>
</dbReference>
<dbReference type="KEGG" id="vg:29080722"/>
<keyword evidence="6" id="KW-0540">Nuclease</keyword>
<dbReference type="EMBL" id="KX278419">
    <property type="protein sequence ID" value="ANT45363.1"/>
    <property type="molecule type" value="Genomic_DNA"/>
</dbReference>
<name>A0A1B1PEF9_9CAUD</name>